<protein>
    <submittedName>
        <fullName evidence="2">Uncharacterized protein</fullName>
    </submittedName>
</protein>
<evidence type="ECO:0000313" key="3">
    <source>
        <dbReference type="Proteomes" id="UP001283361"/>
    </source>
</evidence>
<reference evidence="2" key="1">
    <citation type="journal article" date="2023" name="G3 (Bethesda)">
        <title>A reference genome for the long-term kleptoplast-retaining sea slug Elysia crispata morphotype clarki.</title>
        <authorList>
            <person name="Eastman K.E."/>
            <person name="Pendleton A.L."/>
            <person name="Shaikh M.A."/>
            <person name="Suttiyut T."/>
            <person name="Ogas R."/>
            <person name="Tomko P."/>
            <person name="Gavelis G."/>
            <person name="Widhalm J.R."/>
            <person name="Wisecaver J.H."/>
        </authorList>
    </citation>
    <scope>NUCLEOTIDE SEQUENCE</scope>
    <source>
        <strain evidence="2">ECLA1</strain>
    </source>
</reference>
<proteinExistence type="predicted"/>
<keyword evidence="3" id="KW-1185">Reference proteome</keyword>
<evidence type="ECO:0000313" key="2">
    <source>
        <dbReference type="EMBL" id="KAK3747469.1"/>
    </source>
</evidence>
<gene>
    <name evidence="2" type="ORF">RRG08_015580</name>
</gene>
<sequence length="101" mass="10857">MRHVLVAIARRFREAAKANSGLNVEQMGGVCVRHSAQVLGISDVDVQTVQAVEAAGFKPHAATRFSPPLTCMRVLISSTSHSADTERMAGERRDMIASSAH</sequence>
<feature type="compositionally biased region" description="Basic and acidic residues" evidence="1">
    <location>
        <begin position="83"/>
        <end position="95"/>
    </location>
</feature>
<dbReference type="EMBL" id="JAWDGP010006085">
    <property type="protein sequence ID" value="KAK3747469.1"/>
    <property type="molecule type" value="Genomic_DNA"/>
</dbReference>
<dbReference type="AlphaFoldDB" id="A0AAE0YIT3"/>
<accession>A0AAE0YIT3</accession>
<dbReference type="Proteomes" id="UP001283361">
    <property type="component" value="Unassembled WGS sequence"/>
</dbReference>
<evidence type="ECO:0000256" key="1">
    <source>
        <dbReference type="SAM" id="MobiDB-lite"/>
    </source>
</evidence>
<comment type="caution">
    <text evidence="2">The sequence shown here is derived from an EMBL/GenBank/DDBJ whole genome shotgun (WGS) entry which is preliminary data.</text>
</comment>
<organism evidence="2 3">
    <name type="scientific">Elysia crispata</name>
    <name type="common">lettuce slug</name>
    <dbReference type="NCBI Taxonomy" id="231223"/>
    <lineage>
        <taxon>Eukaryota</taxon>
        <taxon>Metazoa</taxon>
        <taxon>Spiralia</taxon>
        <taxon>Lophotrochozoa</taxon>
        <taxon>Mollusca</taxon>
        <taxon>Gastropoda</taxon>
        <taxon>Heterobranchia</taxon>
        <taxon>Euthyneura</taxon>
        <taxon>Panpulmonata</taxon>
        <taxon>Sacoglossa</taxon>
        <taxon>Placobranchoidea</taxon>
        <taxon>Plakobranchidae</taxon>
        <taxon>Elysia</taxon>
    </lineage>
</organism>
<name>A0AAE0YIT3_9GAST</name>
<feature type="region of interest" description="Disordered" evidence="1">
    <location>
        <begin position="81"/>
        <end position="101"/>
    </location>
</feature>